<proteinExistence type="inferred from homology"/>
<dbReference type="AlphaFoldDB" id="A0A841DKI7"/>
<comment type="similarity">
    <text evidence="1">Belongs to the ABC transporter superfamily.</text>
</comment>
<evidence type="ECO:0000313" key="7">
    <source>
        <dbReference type="Proteomes" id="UP000558997"/>
    </source>
</evidence>
<evidence type="ECO:0000313" key="6">
    <source>
        <dbReference type="EMBL" id="MBB5978411.1"/>
    </source>
</evidence>
<keyword evidence="3" id="KW-0547">Nucleotide-binding</keyword>
<evidence type="ECO:0000256" key="2">
    <source>
        <dbReference type="ARBA" id="ARBA00022448"/>
    </source>
</evidence>
<dbReference type="RefSeq" id="WP_337905741.1">
    <property type="nucleotide sequence ID" value="NZ_BAAAVN010000004.1"/>
</dbReference>
<dbReference type="PROSITE" id="PS50893">
    <property type="entry name" value="ABC_TRANSPORTER_2"/>
    <property type="match status" value="1"/>
</dbReference>
<dbReference type="SUPFAM" id="SSF52540">
    <property type="entry name" value="P-loop containing nucleoside triphosphate hydrolases"/>
    <property type="match status" value="1"/>
</dbReference>
<keyword evidence="4 6" id="KW-0067">ATP-binding</keyword>
<keyword evidence="2" id="KW-0813">Transport</keyword>
<reference evidence="6 7" key="1">
    <citation type="submission" date="2020-08" db="EMBL/GenBank/DDBJ databases">
        <title>Sequencing the genomes of 1000 actinobacteria strains.</title>
        <authorList>
            <person name="Klenk H.-P."/>
        </authorList>
    </citation>
    <scope>NUCLEOTIDE SEQUENCE [LARGE SCALE GENOMIC DNA]</scope>
    <source>
        <strain evidence="6 7">DSM 17294</strain>
    </source>
</reference>
<comment type="caution">
    <text evidence="6">The sequence shown here is derived from an EMBL/GenBank/DDBJ whole genome shotgun (WGS) entry which is preliminary data.</text>
</comment>
<name>A0A841DKI7_9ACTN</name>
<dbReference type="PANTHER" id="PTHR43335:SF4">
    <property type="entry name" value="ABC TRANSPORTER, ATP-BINDING PROTEIN"/>
    <property type="match status" value="1"/>
</dbReference>
<dbReference type="Gene3D" id="3.40.50.300">
    <property type="entry name" value="P-loop containing nucleotide triphosphate hydrolases"/>
    <property type="match status" value="1"/>
</dbReference>
<protein>
    <submittedName>
        <fullName evidence="6">ABC-2 type transport system ATP-binding protein</fullName>
    </submittedName>
</protein>
<dbReference type="InterPro" id="IPR003439">
    <property type="entry name" value="ABC_transporter-like_ATP-bd"/>
</dbReference>
<keyword evidence="7" id="KW-1185">Reference proteome</keyword>
<dbReference type="InterPro" id="IPR003593">
    <property type="entry name" value="AAA+_ATPase"/>
</dbReference>
<dbReference type="GO" id="GO:0005524">
    <property type="term" value="F:ATP binding"/>
    <property type="evidence" value="ECO:0007669"/>
    <property type="project" value="UniProtKB-KW"/>
</dbReference>
<dbReference type="CDD" id="cd03230">
    <property type="entry name" value="ABC_DR_subfamily_A"/>
    <property type="match status" value="1"/>
</dbReference>
<dbReference type="InterPro" id="IPR027417">
    <property type="entry name" value="P-loop_NTPase"/>
</dbReference>
<evidence type="ECO:0000256" key="3">
    <source>
        <dbReference type="ARBA" id="ARBA00022741"/>
    </source>
</evidence>
<dbReference type="SMART" id="SM00382">
    <property type="entry name" value="AAA"/>
    <property type="match status" value="1"/>
</dbReference>
<evidence type="ECO:0000256" key="4">
    <source>
        <dbReference type="ARBA" id="ARBA00022840"/>
    </source>
</evidence>
<gene>
    <name evidence="6" type="ORF">HDA44_001752</name>
</gene>
<accession>A0A841DKI7</accession>
<dbReference type="EMBL" id="JACHNF010000001">
    <property type="protein sequence ID" value="MBB5978411.1"/>
    <property type="molecule type" value="Genomic_DNA"/>
</dbReference>
<dbReference type="Proteomes" id="UP000558997">
    <property type="component" value="Unassembled WGS sequence"/>
</dbReference>
<dbReference type="Pfam" id="PF00005">
    <property type="entry name" value="ABC_tran"/>
    <property type="match status" value="1"/>
</dbReference>
<evidence type="ECO:0000256" key="1">
    <source>
        <dbReference type="ARBA" id="ARBA00005417"/>
    </source>
</evidence>
<dbReference type="PANTHER" id="PTHR43335">
    <property type="entry name" value="ABC TRANSPORTER, ATP-BINDING PROTEIN"/>
    <property type="match status" value="1"/>
</dbReference>
<organism evidence="6 7">
    <name type="scientific">Kribbella solani</name>
    <dbReference type="NCBI Taxonomy" id="236067"/>
    <lineage>
        <taxon>Bacteria</taxon>
        <taxon>Bacillati</taxon>
        <taxon>Actinomycetota</taxon>
        <taxon>Actinomycetes</taxon>
        <taxon>Propionibacteriales</taxon>
        <taxon>Kribbellaceae</taxon>
        <taxon>Kribbella</taxon>
    </lineage>
</organism>
<sequence length="301" mass="32902">MTNHETVIKTRGLTKRFGRRTALDRLDLEVPAGVIVGYLGPNGAGKTTTIRLLAGLIRPSAGSALVFGFDAADQYDTIQRRIGYLPGDFVAYPDLTGAQYLEYFARLYGGVDRNRIELLAKRFDLDLTVRIGTLSRGNRQKAGIIQAFMHEPDLLILDEPTAGLDPLMQREFRALLRETRQAGRTVFLSSHVLSEVEAVADTVAILRAGRLVTVQSVQALKDRARRRLDLTFAGSPPAGRIHAVPGVQQVTLDGHTAHVAVTGSTAELIKAVAPYDVTNVLSHEADLEAVFLDFYDDPEAP</sequence>
<dbReference type="GO" id="GO:0016887">
    <property type="term" value="F:ATP hydrolysis activity"/>
    <property type="evidence" value="ECO:0007669"/>
    <property type="project" value="InterPro"/>
</dbReference>
<evidence type="ECO:0000259" key="5">
    <source>
        <dbReference type="PROSITE" id="PS50893"/>
    </source>
</evidence>
<feature type="domain" description="ABC transporter" evidence="5">
    <location>
        <begin position="8"/>
        <end position="233"/>
    </location>
</feature>